<dbReference type="EMBL" id="LVVM01000621">
    <property type="protein sequence ID" value="OJA20325.1"/>
    <property type="molecule type" value="Genomic_DNA"/>
</dbReference>
<dbReference type="AlphaFoldDB" id="A0A1J8QHD6"/>
<evidence type="ECO:0000313" key="2">
    <source>
        <dbReference type="Proteomes" id="UP000183567"/>
    </source>
</evidence>
<proteinExistence type="predicted"/>
<protein>
    <submittedName>
        <fullName evidence="1">Uncharacterized protein</fullName>
    </submittedName>
</protein>
<reference evidence="1 2" key="1">
    <citation type="submission" date="2016-03" db="EMBL/GenBank/DDBJ databases">
        <title>Comparative genomics of the ectomycorrhizal sister species Rhizopogon vinicolor and Rhizopogon vesiculosus (Basidiomycota: Boletales) reveals a divergence of the mating type B locus.</title>
        <authorList>
            <person name="Mujic A.B."/>
            <person name="Kuo A."/>
            <person name="Tritt A."/>
            <person name="Lipzen A."/>
            <person name="Chen C."/>
            <person name="Johnson J."/>
            <person name="Sharma A."/>
            <person name="Barry K."/>
            <person name="Grigoriev I.V."/>
            <person name="Spatafora J.W."/>
        </authorList>
    </citation>
    <scope>NUCLEOTIDE SEQUENCE [LARGE SCALE GENOMIC DNA]</scope>
    <source>
        <strain evidence="1 2">AM-OR11-056</strain>
    </source>
</reference>
<accession>A0A1J8QHD6</accession>
<evidence type="ECO:0000313" key="1">
    <source>
        <dbReference type="EMBL" id="OJA20325.1"/>
    </source>
</evidence>
<sequence>MSDSSSLAGSEVTADDGLVLSDKASEQAMASDAAMNEAVDSDLTSKTQQVGDHYLTRFQIWDPKDYVWEPYDPSQIKHIAPREDLYNYFYLDVRYMNERCMYHIQ</sequence>
<comment type="caution">
    <text evidence="1">The sequence shown here is derived from an EMBL/GenBank/DDBJ whole genome shotgun (WGS) entry which is preliminary data.</text>
</comment>
<dbReference type="Proteomes" id="UP000183567">
    <property type="component" value="Unassembled WGS sequence"/>
</dbReference>
<name>A0A1J8QHD6_9AGAM</name>
<dbReference type="OrthoDB" id="10556477at2759"/>
<gene>
    <name evidence="1" type="ORF">AZE42_05439</name>
</gene>
<organism evidence="1 2">
    <name type="scientific">Rhizopogon vesiculosus</name>
    <dbReference type="NCBI Taxonomy" id="180088"/>
    <lineage>
        <taxon>Eukaryota</taxon>
        <taxon>Fungi</taxon>
        <taxon>Dikarya</taxon>
        <taxon>Basidiomycota</taxon>
        <taxon>Agaricomycotina</taxon>
        <taxon>Agaricomycetes</taxon>
        <taxon>Agaricomycetidae</taxon>
        <taxon>Boletales</taxon>
        <taxon>Suillineae</taxon>
        <taxon>Rhizopogonaceae</taxon>
        <taxon>Rhizopogon</taxon>
    </lineage>
</organism>
<keyword evidence="2" id="KW-1185">Reference proteome</keyword>